<dbReference type="InterPro" id="IPR008457">
    <property type="entry name" value="Cu-R_CopD_dom"/>
</dbReference>
<evidence type="ECO:0000256" key="3">
    <source>
        <dbReference type="ARBA" id="ARBA00022692"/>
    </source>
</evidence>
<dbReference type="EMBL" id="WMFL01000079">
    <property type="protein sequence ID" value="NJI02682.1"/>
    <property type="molecule type" value="Genomic_DNA"/>
</dbReference>
<feature type="transmembrane region" description="Helical" evidence="9">
    <location>
        <begin position="251"/>
        <end position="271"/>
    </location>
</feature>
<keyword evidence="3 9" id="KW-0812">Transmembrane</keyword>
<evidence type="ECO:0000256" key="9">
    <source>
        <dbReference type="SAM" id="Phobius"/>
    </source>
</evidence>
<comment type="caution">
    <text evidence="12">The sequence shown here is derived from an EMBL/GenBank/DDBJ whole genome shotgun (WGS) entry which is preliminary data.</text>
</comment>
<feature type="domain" description="CopC" evidence="10">
    <location>
        <begin position="31"/>
        <end position="125"/>
    </location>
</feature>
<dbReference type="InterPro" id="IPR032694">
    <property type="entry name" value="CopC/D"/>
</dbReference>
<reference evidence="12" key="1">
    <citation type="submission" date="2019-11" db="EMBL/GenBank/DDBJ databases">
        <title>Whole genome comparisons of Staphylococcus agnetis isolates from cattle and chickens.</title>
        <authorList>
            <person name="Rhoads D."/>
            <person name="Shwani A."/>
            <person name="Adkins P."/>
            <person name="Calcutt M."/>
            <person name="Middleton J."/>
        </authorList>
    </citation>
    <scope>NUCLEOTIDE SEQUENCE</scope>
    <source>
        <strain evidence="12">1387</strain>
    </source>
</reference>
<evidence type="ECO:0000259" key="10">
    <source>
        <dbReference type="Pfam" id="PF04234"/>
    </source>
</evidence>
<dbReference type="Pfam" id="PF05425">
    <property type="entry name" value="CopD"/>
    <property type="match status" value="1"/>
</dbReference>
<keyword evidence="8 9" id="KW-0472">Membrane</keyword>
<evidence type="ECO:0000313" key="12">
    <source>
        <dbReference type="EMBL" id="NJI02682.1"/>
    </source>
</evidence>
<name>A0A2T4MI74_9STAP</name>
<feature type="transmembrane region" description="Helical" evidence="9">
    <location>
        <begin position="145"/>
        <end position="167"/>
    </location>
</feature>
<dbReference type="SUPFAM" id="SSF81296">
    <property type="entry name" value="E set domains"/>
    <property type="match status" value="1"/>
</dbReference>
<dbReference type="InterPro" id="IPR007348">
    <property type="entry name" value="CopC_dom"/>
</dbReference>
<accession>A0A2T4MI74</accession>
<keyword evidence="7" id="KW-0186">Copper</keyword>
<keyword evidence="2" id="KW-1003">Cell membrane</keyword>
<evidence type="ECO:0000256" key="7">
    <source>
        <dbReference type="ARBA" id="ARBA00023008"/>
    </source>
</evidence>
<dbReference type="InterPro" id="IPR014756">
    <property type="entry name" value="Ig_E-set"/>
</dbReference>
<feature type="transmembrane region" description="Helical" evidence="9">
    <location>
        <begin position="389"/>
        <end position="411"/>
    </location>
</feature>
<keyword evidence="5" id="KW-0732">Signal</keyword>
<dbReference type="Pfam" id="PF04234">
    <property type="entry name" value="CopC"/>
    <property type="match status" value="1"/>
</dbReference>
<dbReference type="Proteomes" id="UP000646308">
    <property type="component" value="Unassembled WGS sequence"/>
</dbReference>
<dbReference type="GO" id="GO:0042597">
    <property type="term" value="C:periplasmic space"/>
    <property type="evidence" value="ECO:0007669"/>
    <property type="project" value="InterPro"/>
</dbReference>
<evidence type="ECO:0000256" key="8">
    <source>
        <dbReference type="ARBA" id="ARBA00023136"/>
    </source>
</evidence>
<feature type="transmembrane region" description="Helical" evidence="9">
    <location>
        <begin position="277"/>
        <end position="301"/>
    </location>
</feature>
<dbReference type="PANTHER" id="PTHR34820:SF4">
    <property type="entry name" value="INNER MEMBRANE PROTEIN YEBZ"/>
    <property type="match status" value="1"/>
</dbReference>
<feature type="domain" description="Copper resistance protein D" evidence="11">
    <location>
        <begin position="323"/>
        <end position="403"/>
    </location>
</feature>
<dbReference type="GO" id="GO:0030313">
    <property type="term" value="C:cell envelope"/>
    <property type="evidence" value="ECO:0007669"/>
    <property type="project" value="UniProtKB-SubCell"/>
</dbReference>
<comment type="subcellular location">
    <subcellularLocation>
        <location evidence="1">Cell membrane</location>
        <topology evidence="1">Multi-pass membrane protein</topology>
    </subcellularLocation>
</comment>
<dbReference type="GO" id="GO:0005507">
    <property type="term" value="F:copper ion binding"/>
    <property type="evidence" value="ECO:0007669"/>
    <property type="project" value="InterPro"/>
</dbReference>
<dbReference type="PANTHER" id="PTHR34820">
    <property type="entry name" value="INNER MEMBRANE PROTEIN YEBZ"/>
    <property type="match status" value="1"/>
</dbReference>
<evidence type="ECO:0000256" key="2">
    <source>
        <dbReference type="ARBA" id="ARBA00022475"/>
    </source>
</evidence>
<dbReference type="GO" id="GO:0046688">
    <property type="term" value="P:response to copper ion"/>
    <property type="evidence" value="ECO:0007669"/>
    <property type="project" value="InterPro"/>
</dbReference>
<feature type="transmembrane region" description="Helical" evidence="9">
    <location>
        <begin position="226"/>
        <end position="244"/>
    </location>
</feature>
<sequence length="413" mass="47193">MTVFKTVLHWSVLLFFCIYSIGGMLNPVSAHATLERATPAAKEVVSQSPHHIELQMSEPVNTTYSTLTIYNDQGHKITTVKPKESGFSKQISFNVPSLEKGSHLVEWEATAQDGHTMHGTYIFSIGHSTATAIDKTQPIWKDVSLWWGAMRFLLQSMLLLFIGLYYVNRIMKYEGLPTYPVLLRHRGVTVMLCLWVLGTSVLYLMTLPQSVIDNILRLQFDTWLQFPFILTMTAVMTLLILLALRNMEQIWYDTLPVILLIALAMSGHVWAQEIPVYAILIRTLHLSAIALWLGTLLYLMFYIFTQHRHSYVLILRSIILKLNICAVVVIIVTGVLMTIDQTSFTHLFRHMTTYLSLWISKVVFTLLMIGLGAYQTFKMMKQKKCIHRKLLITELLIGLVLVLFGIIMSQINL</sequence>
<keyword evidence="4" id="KW-0479">Metal-binding</keyword>
<dbReference type="AlphaFoldDB" id="A0A2T4MI74"/>
<dbReference type="GO" id="GO:0005886">
    <property type="term" value="C:plasma membrane"/>
    <property type="evidence" value="ECO:0007669"/>
    <property type="project" value="TreeGrafter"/>
</dbReference>
<dbReference type="Gene3D" id="2.60.40.1220">
    <property type="match status" value="1"/>
</dbReference>
<evidence type="ECO:0000259" key="11">
    <source>
        <dbReference type="Pfam" id="PF05425"/>
    </source>
</evidence>
<organism evidence="12 13">
    <name type="scientific">Staphylococcus agnetis</name>
    <dbReference type="NCBI Taxonomy" id="985762"/>
    <lineage>
        <taxon>Bacteria</taxon>
        <taxon>Bacillati</taxon>
        <taxon>Bacillota</taxon>
        <taxon>Bacilli</taxon>
        <taxon>Bacillales</taxon>
        <taxon>Staphylococcaceae</taxon>
        <taxon>Staphylococcus</taxon>
    </lineage>
</organism>
<dbReference type="GO" id="GO:0006825">
    <property type="term" value="P:copper ion transport"/>
    <property type="evidence" value="ECO:0007669"/>
    <property type="project" value="InterPro"/>
</dbReference>
<evidence type="ECO:0000256" key="4">
    <source>
        <dbReference type="ARBA" id="ARBA00022723"/>
    </source>
</evidence>
<protein>
    <submittedName>
        <fullName evidence="12">Uncharacterized protein</fullName>
    </submittedName>
</protein>
<evidence type="ECO:0000313" key="13">
    <source>
        <dbReference type="Proteomes" id="UP000646308"/>
    </source>
</evidence>
<feature type="transmembrane region" description="Helical" evidence="9">
    <location>
        <begin position="357"/>
        <end position="377"/>
    </location>
</feature>
<proteinExistence type="predicted"/>
<evidence type="ECO:0000256" key="1">
    <source>
        <dbReference type="ARBA" id="ARBA00004651"/>
    </source>
</evidence>
<dbReference type="GeneID" id="57692439"/>
<feature type="transmembrane region" description="Helical" evidence="9">
    <location>
        <begin position="188"/>
        <end position="206"/>
    </location>
</feature>
<evidence type="ECO:0000256" key="6">
    <source>
        <dbReference type="ARBA" id="ARBA00022989"/>
    </source>
</evidence>
<dbReference type="InterPro" id="IPR014755">
    <property type="entry name" value="Cu-Rt/internalin_Ig-like"/>
</dbReference>
<keyword evidence="6 9" id="KW-1133">Transmembrane helix</keyword>
<dbReference type="RefSeq" id="WP_107368240.1">
    <property type="nucleotide sequence ID" value="NZ_CP045927.1"/>
</dbReference>
<evidence type="ECO:0000256" key="5">
    <source>
        <dbReference type="ARBA" id="ARBA00022729"/>
    </source>
</evidence>
<gene>
    <name evidence="12" type="ORF">GLV84_07570</name>
</gene>
<feature type="transmembrane region" description="Helical" evidence="9">
    <location>
        <begin position="313"/>
        <end position="337"/>
    </location>
</feature>